<evidence type="ECO:0000313" key="8">
    <source>
        <dbReference type="EMBL" id="SBT75390.1"/>
    </source>
</evidence>
<accession>A0A1C3KN40</accession>
<protein>
    <submittedName>
        <fullName evidence="8">Heat shock protein, putative</fullName>
    </submittedName>
</protein>
<dbReference type="SUPFAM" id="SSF46565">
    <property type="entry name" value="Chaperone J-domain"/>
    <property type="match status" value="1"/>
</dbReference>
<dbReference type="OrthoDB" id="550424at2759"/>
<keyword evidence="2" id="KW-0677">Repeat</keyword>
<evidence type="ECO:0000256" key="5">
    <source>
        <dbReference type="ARBA" id="ARBA00023186"/>
    </source>
</evidence>
<dbReference type="GO" id="GO:0005829">
    <property type="term" value="C:cytosol"/>
    <property type="evidence" value="ECO:0007669"/>
    <property type="project" value="TreeGrafter"/>
</dbReference>
<reference evidence="8 9" key="1">
    <citation type="submission" date="2016-06" db="EMBL/GenBank/DDBJ databases">
        <authorList>
            <consortium name="Pathogen Informatics"/>
        </authorList>
    </citation>
    <scope>NUCLEOTIDE SEQUENCE [LARGE SCALE GENOMIC DNA]</scope>
    <source>
        <strain evidence="8">PowCR01</strain>
    </source>
</reference>
<dbReference type="CDD" id="cd10747">
    <property type="entry name" value="DnaJ_C"/>
    <property type="match status" value="1"/>
</dbReference>
<evidence type="ECO:0000256" key="4">
    <source>
        <dbReference type="ARBA" id="ARBA00022833"/>
    </source>
</evidence>
<name>A0A1C3KN40_PLAOA</name>
<dbReference type="Pfam" id="PF00226">
    <property type="entry name" value="DnaJ"/>
    <property type="match status" value="1"/>
</dbReference>
<evidence type="ECO:0000256" key="2">
    <source>
        <dbReference type="ARBA" id="ARBA00022737"/>
    </source>
</evidence>
<evidence type="ECO:0000259" key="7">
    <source>
        <dbReference type="PROSITE" id="PS50076"/>
    </source>
</evidence>
<evidence type="ECO:0000256" key="3">
    <source>
        <dbReference type="ARBA" id="ARBA00022771"/>
    </source>
</evidence>
<dbReference type="InterPro" id="IPR051339">
    <property type="entry name" value="DnaJ_subfamily_B"/>
</dbReference>
<organism evidence="8 9">
    <name type="scientific">Plasmodium ovale</name>
    <name type="common">malaria parasite P. ovale</name>
    <dbReference type="NCBI Taxonomy" id="36330"/>
    <lineage>
        <taxon>Eukaryota</taxon>
        <taxon>Sar</taxon>
        <taxon>Alveolata</taxon>
        <taxon>Apicomplexa</taxon>
        <taxon>Aconoidasida</taxon>
        <taxon>Haemosporida</taxon>
        <taxon>Plasmodiidae</taxon>
        <taxon>Plasmodium</taxon>
        <taxon>Plasmodium (Plasmodium)</taxon>
    </lineage>
</organism>
<dbReference type="AlphaFoldDB" id="A0A1C3KN40"/>
<dbReference type="InterPro" id="IPR008971">
    <property type="entry name" value="HSP40/DnaJ_pept-bd"/>
</dbReference>
<dbReference type="Proteomes" id="UP000243200">
    <property type="component" value="Chromosome 2"/>
</dbReference>
<keyword evidence="6" id="KW-1133">Transmembrane helix</keyword>
<gene>
    <name evidence="8" type="primary">PowCR01_020018700</name>
    <name evidence="8" type="ORF">POWCR01_020018700</name>
</gene>
<keyword evidence="3" id="KW-0863">Zinc-finger</keyword>
<dbReference type="CDD" id="cd06257">
    <property type="entry name" value="DnaJ"/>
    <property type="match status" value="1"/>
</dbReference>
<feature type="transmembrane region" description="Helical" evidence="6">
    <location>
        <begin position="12"/>
        <end position="32"/>
    </location>
</feature>
<dbReference type="PROSITE" id="PS00636">
    <property type="entry name" value="DNAJ_1"/>
    <property type="match status" value="1"/>
</dbReference>
<dbReference type="InterPro" id="IPR036869">
    <property type="entry name" value="J_dom_sf"/>
</dbReference>
<sequence>MATTKEDPRKKKIHTFAFSIRIFLFYFIIWILNSSKNGKNGESYNKSWTYEKKTLDIRVNRLFAEKNEEHASTSDDPFRNKEDYYGILGISREATPTEIKKAYRKLTMKWHPDRHLDPEDKKSAEENFKTVLEAYEVLSDEEKRKVYDLYGIEGLRGDIPTEEEPEYPFYGSGVNTSELFNKVLDPVKNFSFKSAFNERFSQVSTFFNNMNIKSYITSTSLNLNSETVKPNSIEIPIWLSLEELYNGCIKKVEVSRKRFIGTQCFTNKKLMVVHIKPGLDNETAIIYNGEGDQPFPRAEPGDLIFKVKTKEHNCFTRESRNLIYKCYVPFENLLTGFHFVIKTLDNRELLVKIDDIIIPNSRRTIPNEGMPHVYNPFNKGNLIVEFVVIYPANMKEEEKDLLRDIMSNKK</sequence>
<dbReference type="FunFam" id="2.60.260.20:FF:000003">
    <property type="entry name" value="DnaJ subfamily A member 2"/>
    <property type="match status" value="1"/>
</dbReference>
<feature type="domain" description="J" evidence="7">
    <location>
        <begin position="83"/>
        <end position="151"/>
    </location>
</feature>
<dbReference type="SMART" id="SM00271">
    <property type="entry name" value="DnaJ"/>
    <property type="match status" value="1"/>
</dbReference>
<evidence type="ECO:0000313" key="9">
    <source>
        <dbReference type="Proteomes" id="UP000243200"/>
    </source>
</evidence>
<dbReference type="PROSITE" id="PS50076">
    <property type="entry name" value="DNAJ_2"/>
    <property type="match status" value="1"/>
</dbReference>
<dbReference type="VEuPathDB" id="PlasmoDB:POWCR01_020018700"/>
<dbReference type="PANTHER" id="PTHR24078">
    <property type="entry name" value="DNAJ HOMOLOG SUBFAMILY C MEMBER"/>
    <property type="match status" value="1"/>
</dbReference>
<evidence type="ECO:0000256" key="6">
    <source>
        <dbReference type="SAM" id="Phobius"/>
    </source>
</evidence>
<proteinExistence type="predicted"/>
<dbReference type="InterPro" id="IPR018253">
    <property type="entry name" value="DnaJ_domain_CS"/>
</dbReference>
<dbReference type="GO" id="GO:0006457">
    <property type="term" value="P:protein folding"/>
    <property type="evidence" value="ECO:0007669"/>
    <property type="project" value="InterPro"/>
</dbReference>
<dbReference type="InterPro" id="IPR001623">
    <property type="entry name" value="DnaJ_domain"/>
</dbReference>
<keyword evidence="6" id="KW-0812">Transmembrane</keyword>
<dbReference type="Gene3D" id="2.60.260.20">
    <property type="entry name" value="Urease metallochaperone UreE, N-terminal domain"/>
    <property type="match status" value="2"/>
</dbReference>
<dbReference type="PRINTS" id="PR00625">
    <property type="entry name" value="JDOMAIN"/>
</dbReference>
<keyword evidence="1" id="KW-0479">Metal-binding</keyword>
<keyword evidence="4" id="KW-0862">Zinc</keyword>
<dbReference type="GO" id="GO:0008270">
    <property type="term" value="F:zinc ion binding"/>
    <property type="evidence" value="ECO:0007669"/>
    <property type="project" value="UniProtKB-KW"/>
</dbReference>
<dbReference type="Gene3D" id="1.10.287.110">
    <property type="entry name" value="DnaJ domain"/>
    <property type="match status" value="1"/>
</dbReference>
<evidence type="ECO:0000256" key="1">
    <source>
        <dbReference type="ARBA" id="ARBA00022723"/>
    </source>
</evidence>
<keyword evidence="8" id="KW-0346">Stress response</keyword>
<dbReference type="InterPro" id="IPR002939">
    <property type="entry name" value="DnaJ_C"/>
</dbReference>
<dbReference type="PANTHER" id="PTHR24078:SF553">
    <property type="entry name" value="DNAJ HOMOLOG SUBFAMILY B MEMBER 5"/>
    <property type="match status" value="1"/>
</dbReference>
<dbReference type="EMBL" id="LT594506">
    <property type="protein sequence ID" value="SBT75390.1"/>
    <property type="molecule type" value="Genomic_DNA"/>
</dbReference>
<dbReference type="VEuPathDB" id="PlasmoDB:PocGH01_00114700"/>
<dbReference type="GO" id="GO:0051082">
    <property type="term" value="F:unfolded protein binding"/>
    <property type="evidence" value="ECO:0007669"/>
    <property type="project" value="InterPro"/>
</dbReference>
<keyword evidence="5" id="KW-0143">Chaperone</keyword>
<dbReference type="SUPFAM" id="SSF49493">
    <property type="entry name" value="HSP40/DnaJ peptide-binding domain"/>
    <property type="match status" value="2"/>
</dbReference>
<keyword evidence="6" id="KW-0472">Membrane</keyword>
<dbReference type="Pfam" id="PF01556">
    <property type="entry name" value="DnaJ_C"/>
    <property type="match status" value="1"/>
</dbReference>
<dbReference type="GO" id="GO:0051087">
    <property type="term" value="F:protein-folding chaperone binding"/>
    <property type="evidence" value="ECO:0007669"/>
    <property type="project" value="TreeGrafter"/>
</dbReference>